<feature type="region of interest" description="Disordered" evidence="1">
    <location>
        <begin position="762"/>
        <end position="860"/>
    </location>
</feature>
<feature type="compositionally biased region" description="Low complexity" evidence="1">
    <location>
        <begin position="320"/>
        <end position="334"/>
    </location>
</feature>
<dbReference type="Proteomes" id="UP000277580">
    <property type="component" value="Unassembled WGS sequence"/>
</dbReference>
<dbReference type="GO" id="GO:0072357">
    <property type="term" value="C:PTW/PP1 phosphatase complex"/>
    <property type="evidence" value="ECO:0007669"/>
    <property type="project" value="TreeGrafter"/>
</dbReference>
<protein>
    <submittedName>
        <fullName evidence="2">Uncharacterized protein</fullName>
    </submittedName>
</protein>
<name>A0A3N4KS91_9PEZI</name>
<reference evidence="2 3" key="1">
    <citation type="journal article" date="2018" name="Nat. Ecol. Evol.">
        <title>Pezizomycetes genomes reveal the molecular basis of ectomycorrhizal truffle lifestyle.</title>
        <authorList>
            <person name="Murat C."/>
            <person name="Payen T."/>
            <person name="Noel B."/>
            <person name="Kuo A."/>
            <person name="Morin E."/>
            <person name="Chen J."/>
            <person name="Kohler A."/>
            <person name="Krizsan K."/>
            <person name="Balestrini R."/>
            <person name="Da Silva C."/>
            <person name="Montanini B."/>
            <person name="Hainaut M."/>
            <person name="Levati E."/>
            <person name="Barry K.W."/>
            <person name="Belfiori B."/>
            <person name="Cichocki N."/>
            <person name="Clum A."/>
            <person name="Dockter R.B."/>
            <person name="Fauchery L."/>
            <person name="Guy J."/>
            <person name="Iotti M."/>
            <person name="Le Tacon F."/>
            <person name="Lindquist E.A."/>
            <person name="Lipzen A."/>
            <person name="Malagnac F."/>
            <person name="Mello A."/>
            <person name="Molinier V."/>
            <person name="Miyauchi S."/>
            <person name="Poulain J."/>
            <person name="Riccioni C."/>
            <person name="Rubini A."/>
            <person name="Sitrit Y."/>
            <person name="Splivallo R."/>
            <person name="Traeger S."/>
            <person name="Wang M."/>
            <person name="Zifcakova L."/>
            <person name="Wipf D."/>
            <person name="Zambonelli A."/>
            <person name="Paolocci F."/>
            <person name="Nowrousian M."/>
            <person name="Ottonello S."/>
            <person name="Baldrian P."/>
            <person name="Spatafora J.W."/>
            <person name="Henrissat B."/>
            <person name="Nagy L.G."/>
            <person name="Aury J.M."/>
            <person name="Wincker P."/>
            <person name="Grigoriev I.V."/>
            <person name="Bonfante P."/>
            <person name="Martin F.M."/>
        </authorList>
    </citation>
    <scope>NUCLEOTIDE SEQUENCE [LARGE SCALE GENOMIC DNA]</scope>
    <source>
        <strain evidence="2 3">CCBAS932</strain>
    </source>
</reference>
<organism evidence="2 3">
    <name type="scientific">Morchella conica CCBAS932</name>
    <dbReference type="NCBI Taxonomy" id="1392247"/>
    <lineage>
        <taxon>Eukaryota</taxon>
        <taxon>Fungi</taxon>
        <taxon>Dikarya</taxon>
        <taxon>Ascomycota</taxon>
        <taxon>Pezizomycotina</taxon>
        <taxon>Pezizomycetes</taxon>
        <taxon>Pezizales</taxon>
        <taxon>Morchellaceae</taxon>
        <taxon>Morchella</taxon>
    </lineage>
</organism>
<dbReference type="AlphaFoldDB" id="A0A3N4KS91"/>
<feature type="compositionally biased region" description="Basic and acidic residues" evidence="1">
    <location>
        <begin position="201"/>
        <end position="221"/>
    </location>
</feature>
<feature type="compositionally biased region" description="Low complexity" evidence="1">
    <location>
        <begin position="286"/>
        <end position="297"/>
    </location>
</feature>
<feature type="compositionally biased region" description="Low complexity" evidence="1">
    <location>
        <begin position="576"/>
        <end position="593"/>
    </location>
</feature>
<dbReference type="OrthoDB" id="4347at2759"/>
<feature type="region of interest" description="Disordered" evidence="1">
    <location>
        <begin position="201"/>
        <end position="418"/>
    </location>
</feature>
<dbReference type="PANTHER" id="PTHR46557:SF1">
    <property type="entry name" value="SERINE_THREONINE-PROTEIN PHOSPHATASE 1 REGULATORY SUBUNIT 10"/>
    <property type="match status" value="1"/>
</dbReference>
<feature type="compositionally biased region" description="Gly residues" evidence="1">
    <location>
        <begin position="838"/>
        <end position="852"/>
    </location>
</feature>
<feature type="compositionally biased region" description="Polar residues" evidence="1">
    <location>
        <begin position="542"/>
        <end position="562"/>
    </location>
</feature>
<dbReference type="STRING" id="1392247.A0A3N4KS91"/>
<feature type="compositionally biased region" description="Basic and acidic residues" evidence="1">
    <location>
        <begin position="794"/>
        <end position="831"/>
    </location>
</feature>
<feature type="compositionally biased region" description="Low complexity" evidence="1">
    <location>
        <begin position="655"/>
        <end position="673"/>
    </location>
</feature>
<dbReference type="InParanoid" id="A0A3N4KS91"/>
<feature type="compositionally biased region" description="Low complexity" evidence="1">
    <location>
        <begin position="378"/>
        <end position="389"/>
    </location>
</feature>
<feature type="region of interest" description="Disordered" evidence="1">
    <location>
        <begin position="655"/>
        <end position="679"/>
    </location>
</feature>
<feature type="compositionally biased region" description="Polar residues" evidence="1">
    <location>
        <begin position="335"/>
        <end position="344"/>
    </location>
</feature>
<evidence type="ECO:0000256" key="1">
    <source>
        <dbReference type="SAM" id="MobiDB-lite"/>
    </source>
</evidence>
<evidence type="ECO:0000313" key="2">
    <source>
        <dbReference type="EMBL" id="RPB13423.1"/>
    </source>
</evidence>
<dbReference type="PANTHER" id="PTHR46557">
    <property type="entry name" value="SERINE/THREONINE-PROTEIN PHOSPHATASE 1 REGULATORY SUBUNIT 10-RELATED"/>
    <property type="match status" value="1"/>
</dbReference>
<dbReference type="GO" id="GO:0000785">
    <property type="term" value="C:chromatin"/>
    <property type="evidence" value="ECO:0007669"/>
    <property type="project" value="TreeGrafter"/>
</dbReference>
<gene>
    <name evidence="2" type="ORF">P167DRAFT_113976</name>
</gene>
<feature type="region of interest" description="Disordered" evidence="1">
    <location>
        <begin position="542"/>
        <end position="601"/>
    </location>
</feature>
<feature type="compositionally biased region" description="Polar residues" evidence="1">
    <location>
        <begin position="298"/>
        <end position="307"/>
    </location>
</feature>
<feature type="compositionally biased region" description="Polar residues" evidence="1">
    <location>
        <begin position="762"/>
        <end position="787"/>
    </location>
</feature>
<accession>A0A3N4KS91</accession>
<keyword evidence="3" id="KW-1185">Reference proteome</keyword>
<evidence type="ECO:0000313" key="3">
    <source>
        <dbReference type="Proteomes" id="UP000277580"/>
    </source>
</evidence>
<sequence>MWTRFFSVQALSQVNLINEPLPAGPAPKKSKLNTTTSRTQSLEKRPPKAIPKSKIPDDPIEKIKYLVSEALSCDDDIEDIREASKKLWDIMLDVPHQDPKQIEAVVWAILKSGDDSILQHLGSSILFTVRLRYWMTAEWNRDRNASTVLNLLRLLRKFRVTEEQLEEAKWTRALTSIGSKTKDQRVSELCAVISKAAREKSAALARKDREERIKDKSEKQKSAPLTASAPARTNGDREKVAGNGIAIKSEGSRGLNVGIKRKGDDDSKASVGPNATKKVAVGEGKNSVASNSNNTTAGVSTMPSKNGPTLEKKLTTSAGTSTAAPVAKPKTTTSGFFKSLQSMRPVSAKVPQKAPETKPQPNTAEPPQPTTFTSIFDQLKLQQQGKTLGVKSDADGKKREADDDLSGPNKKSKKKKTVRWKTGDDLAKVKLIEWMEPEGEYYGGGSGHENHEWGNARNFDVEEGREALAALKNRNLIEDEEDLLDWYQPIEIDFGKFHDLFKAAPTDHAIKRGGNKKPVSEEAKIQSQRELVTLSALYTSSQSIPVSPQEPDSNNDGSQVSDKQPVIIPLPDNIKPPASIFQAPASQPQQSQPQPQPQPVITPDLSAILQSFQPQLQQSQQQQQQQQQQAQQVPAQAVTNDFLAQIQAITRAQQAPQQQFGQQPQPQQQTVQPSTPDIGSILAALGGATAGQQQAQQQANNNFLQNLIQQNPTIQAQNAALGSALASFGLPLFQPLASFGQAQPPPASTGYEAPVAPKAWSTYDSQPQQAYGSDSNNGNNANQSAWTGSGGTDEFGRALRDGEKEKEGRSGRDIRRDLRKATGWDERKVEAEQPLSGSGNGGSGSGRGGGWGGKHKKVNY</sequence>
<feature type="compositionally biased region" description="Basic and acidic residues" evidence="1">
    <location>
        <begin position="392"/>
        <end position="401"/>
    </location>
</feature>
<proteinExistence type="predicted"/>
<dbReference type="GO" id="GO:0008157">
    <property type="term" value="F:protein phosphatase 1 binding"/>
    <property type="evidence" value="ECO:0007669"/>
    <property type="project" value="TreeGrafter"/>
</dbReference>
<feature type="region of interest" description="Disordered" evidence="1">
    <location>
        <begin position="19"/>
        <end position="52"/>
    </location>
</feature>
<dbReference type="EMBL" id="ML119123">
    <property type="protein sequence ID" value="RPB13423.1"/>
    <property type="molecule type" value="Genomic_DNA"/>
</dbReference>